<evidence type="ECO:0000313" key="2">
    <source>
        <dbReference type="Proteomes" id="UP000027471"/>
    </source>
</evidence>
<name>A0A074K185_9RHOB</name>
<evidence type="ECO:0000313" key="1">
    <source>
        <dbReference type="EMBL" id="KEO61518.1"/>
    </source>
</evidence>
<proteinExistence type="predicted"/>
<dbReference type="RefSeq" id="WP_038127193.1">
    <property type="nucleotide sequence ID" value="NZ_AUNB01000001.1"/>
</dbReference>
<evidence type="ECO:0008006" key="3">
    <source>
        <dbReference type="Google" id="ProtNLM"/>
    </source>
</evidence>
<comment type="caution">
    <text evidence="1">The sequence shown here is derived from an EMBL/GenBank/DDBJ whole genome shotgun (WGS) entry which is preliminary data.</text>
</comment>
<dbReference type="STRING" id="1353528.DT23_00700"/>
<dbReference type="eggNOG" id="ENOG50339T3">
    <property type="taxonomic scope" value="Bacteria"/>
</dbReference>
<dbReference type="InterPro" id="IPR021270">
    <property type="entry name" value="DUF2849"/>
</dbReference>
<keyword evidence="2" id="KW-1185">Reference proteome</keyword>
<gene>
    <name evidence="1" type="ORF">DT23_00700</name>
</gene>
<dbReference type="EMBL" id="AUNB01000001">
    <property type="protein sequence ID" value="KEO61518.1"/>
    <property type="molecule type" value="Genomic_DNA"/>
</dbReference>
<sequence length="99" mass="10768">MARAIPAQVVSANHLIEGDAIWFTGTGWCRSIAKAQVAETPEDAQVLLAQAQSGAEAARAVSLYLAEVAITPNGPRPTHFREIYRVRSHKTHPQLHEVS</sequence>
<dbReference type="AlphaFoldDB" id="A0A074K185"/>
<dbReference type="OrthoDB" id="5738806at2"/>
<organism evidence="1 2">
    <name type="scientific">Thioclava indica</name>
    <dbReference type="NCBI Taxonomy" id="1353528"/>
    <lineage>
        <taxon>Bacteria</taxon>
        <taxon>Pseudomonadati</taxon>
        <taxon>Pseudomonadota</taxon>
        <taxon>Alphaproteobacteria</taxon>
        <taxon>Rhodobacterales</taxon>
        <taxon>Paracoccaceae</taxon>
        <taxon>Thioclava</taxon>
    </lineage>
</organism>
<reference evidence="1 2" key="1">
    <citation type="journal article" date="2015" name="Antonie Van Leeuwenhoek">
        <title>Thioclava indica sp. nov., isolated from surface seawater of the Indian Ocean.</title>
        <authorList>
            <person name="Liu Y."/>
            <person name="Lai Q."/>
            <person name="Du J."/>
            <person name="Xu H."/>
            <person name="Jiang L."/>
            <person name="Shao Z."/>
        </authorList>
    </citation>
    <scope>NUCLEOTIDE SEQUENCE [LARGE SCALE GENOMIC DNA]</scope>
    <source>
        <strain evidence="1 2">DT23-4</strain>
    </source>
</reference>
<protein>
    <recommendedName>
        <fullName evidence="3">Sulfite reductase</fullName>
    </recommendedName>
</protein>
<dbReference type="Proteomes" id="UP000027471">
    <property type="component" value="Unassembled WGS sequence"/>
</dbReference>
<dbReference type="Pfam" id="PF11011">
    <property type="entry name" value="DUF2849"/>
    <property type="match status" value="1"/>
</dbReference>
<accession>A0A074K185</accession>